<name>A0A1K1QY40_9BACT</name>
<dbReference type="Proteomes" id="UP001326715">
    <property type="component" value="Chromosome"/>
</dbReference>
<evidence type="ECO:0000313" key="2">
    <source>
        <dbReference type="EMBL" id="WQG92353.1"/>
    </source>
</evidence>
<proteinExistence type="predicted"/>
<dbReference type="STRING" id="1004.SAMN05661012_03215"/>
<evidence type="ECO:0000313" key="1">
    <source>
        <dbReference type="EMBL" id="SFW64858.1"/>
    </source>
</evidence>
<reference evidence="1 3" key="1">
    <citation type="submission" date="2016-11" db="EMBL/GenBank/DDBJ databases">
        <authorList>
            <person name="Jaros S."/>
            <person name="Januszkiewicz K."/>
            <person name="Wedrychowicz H."/>
        </authorList>
    </citation>
    <scope>NUCLEOTIDE SEQUENCE [LARGE SCALE GENOMIC DNA]</scope>
    <source>
        <strain evidence="1 3">DSM 784</strain>
    </source>
</reference>
<accession>A0A1K1QY40</accession>
<evidence type="ECO:0000313" key="4">
    <source>
        <dbReference type="Proteomes" id="UP001326715"/>
    </source>
</evidence>
<organism evidence="1 3">
    <name type="scientific">Chitinophaga sancti</name>
    <dbReference type="NCBI Taxonomy" id="1004"/>
    <lineage>
        <taxon>Bacteria</taxon>
        <taxon>Pseudomonadati</taxon>
        <taxon>Bacteroidota</taxon>
        <taxon>Chitinophagia</taxon>
        <taxon>Chitinophagales</taxon>
        <taxon>Chitinophagaceae</taxon>
        <taxon>Chitinophaga</taxon>
    </lineage>
</organism>
<sequence>MNTTFEIITLQDAIAQYRIHENIYESTEAFEDFIEADSRFYLHRGDLVLEKDLLLVLELHGVAGYIIDGNLLVNGNIVNEEGDYGPVFYVKGNVVCRSLLIGGSPTHITGNVSAEEVIMLHYNHGWMKCPGLFTAPVMVVEDYHFIPDHKNISLFYYNDEESDNPEEEDIAEVLNNKLTTTFEELRYDLAAGEYVLSQLERDAQYWHKKVNHNYRDLKRVPPEMRTKELCLLALNKSVSALEDFPPALITEEMVEYAVNKSGMALRYLPETLITRELCYKAAVNGAIINLDIPEQFYEAALLQLLIQHSDWQMERIPDDCITEDLLVTYVKHGRGAWLEKYCTAAGILKERVLQRVIEADVAYLENIFSWFFSADTFAYSQSLYDNGQYSNEWTAITTKYKRKLERLK</sequence>
<protein>
    <submittedName>
        <fullName evidence="2">Polymer-forming cytoskeletal protein</fullName>
    </submittedName>
</protein>
<dbReference type="EMBL" id="CP140154">
    <property type="protein sequence ID" value="WQG92353.1"/>
    <property type="molecule type" value="Genomic_DNA"/>
</dbReference>
<evidence type="ECO:0000313" key="3">
    <source>
        <dbReference type="Proteomes" id="UP000183788"/>
    </source>
</evidence>
<dbReference type="OrthoDB" id="620967at2"/>
<dbReference type="AlphaFoldDB" id="A0A1K1QY40"/>
<dbReference type="Proteomes" id="UP000183788">
    <property type="component" value="Unassembled WGS sequence"/>
</dbReference>
<dbReference type="EMBL" id="FPIZ01000009">
    <property type="protein sequence ID" value="SFW64858.1"/>
    <property type="molecule type" value="Genomic_DNA"/>
</dbReference>
<gene>
    <name evidence="1" type="ORF">SAMN05661012_03215</name>
    <name evidence="2" type="ORF">SR876_12630</name>
</gene>
<reference evidence="2 4" key="2">
    <citation type="submission" date="2023-11" db="EMBL/GenBank/DDBJ databases">
        <title>MicrobeMod: A computational toolkit for identifying prokaryotic methylation and restriction-modification with nanopore sequencing.</title>
        <authorList>
            <person name="Crits-Christoph A."/>
            <person name="Kang S.C."/>
            <person name="Lee H."/>
            <person name="Ostrov N."/>
        </authorList>
    </citation>
    <scope>NUCLEOTIDE SEQUENCE [LARGE SCALE GENOMIC DNA]</scope>
    <source>
        <strain evidence="2 4">ATCC 23090</strain>
    </source>
</reference>
<keyword evidence="4" id="KW-1185">Reference proteome</keyword>
<dbReference type="RefSeq" id="WP_072362177.1">
    <property type="nucleotide sequence ID" value="NZ_CP139972.1"/>
</dbReference>